<feature type="region of interest" description="Disordered" evidence="2">
    <location>
        <begin position="647"/>
        <end position="669"/>
    </location>
</feature>
<evidence type="ECO:0000256" key="2">
    <source>
        <dbReference type="SAM" id="MobiDB-lite"/>
    </source>
</evidence>
<feature type="transmembrane region" description="Helical" evidence="3">
    <location>
        <begin position="801"/>
        <end position="823"/>
    </location>
</feature>
<feature type="transmembrane region" description="Helical" evidence="3">
    <location>
        <begin position="712"/>
        <end position="731"/>
    </location>
</feature>
<keyword evidence="3" id="KW-0812">Transmembrane</keyword>
<comment type="similarity">
    <text evidence="1">Belongs to the sel-1 family.</text>
</comment>
<dbReference type="AlphaFoldDB" id="A0A9P8A3T2"/>
<feature type="compositionally biased region" description="Polar residues" evidence="2">
    <location>
        <begin position="647"/>
        <end position="663"/>
    </location>
</feature>
<evidence type="ECO:0000256" key="1">
    <source>
        <dbReference type="ARBA" id="ARBA00038101"/>
    </source>
</evidence>
<accession>A0A9P8A3T2</accession>
<protein>
    <recommendedName>
        <fullName evidence="4">VTT domain-containing protein</fullName>
    </recommendedName>
</protein>
<feature type="region of interest" description="Disordered" evidence="2">
    <location>
        <begin position="986"/>
        <end position="1032"/>
    </location>
</feature>
<keyword evidence="3" id="KW-1133">Transmembrane helix</keyword>
<reference evidence="5" key="1">
    <citation type="submission" date="2021-07" db="EMBL/GenBank/DDBJ databases">
        <title>Draft genome of Mortierella alpina, strain LL118, isolated from an aspen leaf litter sample.</title>
        <authorList>
            <person name="Yang S."/>
            <person name="Vinatzer B.A."/>
        </authorList>
    </citation>
    <scope>NUCLEOTIDE SEQUENCE</scope>
    <source>
        <strain evidence="5">LL118</strain>
    </source>
</reference>
<name>A0A9P8A3T2_MORAP</name>
<feature type="domain" description="VTT" evidence="4">
    <location>
        <begin position="786"/>
        <end position="906"/>
    </location>
</feature>
<keyword evidence="3" id="KW-0472">Membrane</keyword>
<gene>
    <name evidence="5" type="ORF">KVV02_002254</name>
</gene>
<dbReference type="PANTHER" id="PTHR11102">
    <property type="entry name" value="SEL-1-LIKE PROTEIN"/>
    <property type="match status" value="1"/>
</dbReference>
<feature type="transmembrane region" description="Helical" evidence="3">
    <location>
        <begin position="927"/>
        <end position="947"/>
    </location>
</feature>
<dbReference type="Pfam" id="PF09335">
    <property type="entry name" value="VTT_dom"/>
    <property type="match status" value="1"/>
</dbReference>
<evidence type="ECO:0000313" key="6">
    <source>
        <dbReference type="Proteomes" id="UP000717515"/>
    </source>
</evidence>
<dbReference type="InterPro" id="IPR050767">
    <property type="entry name" value="Sel1_AlgK"/>
</dbReference>
<proteinExistence type="inferred from homology"/>
<dbReference type="SMART" id="SM00671">
    <property type="entry name" value="SEL1"/>
    <property type="match status" value="16"/>
</dbReference>
<dbReference type="Pfam" id="PF08238">
    <property type="entry name" value="Sel1"/>
    <property type="match status" value="15"/>
</dbReference>
<organism evidence="5 6">
    <name type="scientific">Mortierella alpina</name>
    <name type="common">Oleaginous fungus</name>
    <name type="synonym">Mortierella renispora</name>
    <dbReference type="NCBI Taxonomy" id="64518"/>
    <lineage>
        <taxon>Eukaryota</taxon>
        <taxon>Fungi</taxon>
        <taxon>Fungi incertae sedis</taxon>
        <taxon>Mucoromycota</taxon>
        <taxon>Mortierellomycotina</taxon>
        <taxon>Mortierellomycetes</taxon>
        <taxon>Mortierellales</taxon>
        <taxon>Mortierellaceae</taxon>
        <taxon>Mortierella</taxon>
    </lineage>
</organism>
<feature type="transmembrane region" description="Helical" evidence="3">
    <location>
        <begin position="765"/>
        <end position="781"/>
    </location>
</feature>
<dbReference type="PANTHER" id="PTHR11102:SF160">
    <property type="entry name" value="ERAD-ASSOCIATED E3 UBIQUITIN-PROTEIN LIGASE COMPONENT HRD3"/>
    <property type="match status" value="1"/>
</dbReference>
<dbReference type="Gene3D" id="1.25.40.10">
    <property type="entry name" value="Tetratricopeptide repeat domain"/>
    <property type="match status" value="2"/>
</dbReference>
<dbReference type="InterPro" id="IPR032816">
    <property type="entry name" value="VTT_dom"/>
</dbReference>
<sequence>MSTFASLMESAQREDPRAQYLLGKYFEEGQEGSQKNPGQALQWYTKAAYNGENDALFRAAYCYEHGIGTVPNIKGAEDWYTAAANKGHLEAQFHLAELYTKGGTGVPKNLKAAFDLYLKAAYASHTPSTRRVGECLMRGEGCQATAEGAAMWLETAAKNGDAKSTIRLAELYTTGAGADFPADAEKAFGWWMTAATAVEGSIDVIDKSLAQFKVADALMKGKGTEANIKVGTQWLQQSAQEGHPEAMHVYARTLNSPPAGSEITKDTAMAMDWLERAATAGWAESLLSLGNAHQYGMYGKVVDFEQAFYYYEKAAEKGNGKAMATIGNMYSQGQGTTKSPEKAFEWWLKAAQLGIPVAQNEIGYCYRDGWGTNQNLKGAVEWFTAAANNGHADACCALALSYINGRGVPANMEMAFEWFNKGAEIGSGKAMYNLGMMYKKGDFVQKDDKKKFAWYENALRNNYEEAAYDLGVCYLNGESGSKDPAKARELFVRANNNANSAEACINLAAMAVNERNDWTEAFEWQMAAANKGHAIGMRRVAIMYKEGKGVAVNPKEAVAWFLRAAQAGDVPSMGHLANCYKTGFGTEKSPENATSWEIKAMQGQVVAQGVNFNLDLTSQKRTLAMNERQAHDQRQPLLAANRHATTDYSATNSPQTSSPNTASPAPDIEHGAITHYEPDIDSDDGEDPVKETSKWRAWYRSILKFFQGLGKFFLILAVGTIILLVVLQYTLPRVDDEHRKDLHFPHSLEDLEALRKILIVYMDKHYYRVVFGFLTIYLYLQTFSVPGSMWLSILGGALFKFWVALIMVSLASAVGATNCYLLSRLFFSKLVKRKFGDRMEKWNTQLERHRNNLMSYIILLRLAPFPPNWFVNICSPHLHVPLWPEFFVGTLIGVTAPSVVHVQAGSVLEKLVEDHSSGVNVFTLKNVAMLVAVALLAALPVLIRWILARYEAKKVGIDVDALDHEQDGGLSRDEVSEVDPILEPLDPTGVIIPPENQRFLRRSSSYTRGDHPNSQRSPLLQQQQQQQQPRSP</sequence>
<evidence type="ECO:0000259" key="4">
    <source>
        <dbReference type="Pfam" id="PF09335"/>
    </source>
</evidence>
<dbReference type="EMBL" id="JAIFTL010000087">
    <property type="protein sequence ID" value="KAG9323808.1"/>
    <property type="molecule type" value="Genomic_DNA"/>
</dbReference>
<feature type="compositionally biased region" description="Low complexity" evidence="2">
    <location>
        <begin position="1014"/>
        <end position="1032"/>
    </location>
</feature>
<dbReference type="InterPro" id="IPR011990">
    <property type="entry name" value="TPR-like_helical_dom_sf"/>
</dbReference>
<dbReference type="Proteomes" id="UP000717515">
    <property type="component" value="Unassembled WGS sequence"/>
</dbReference>
<comment type="caution">
    <text evidence="5">The sequence shown here is derived from an EMBL/GenBank/DDBJ whole genome shotgun (WGS) entry which is preliminary data.</text>
</comment>
<dbReference type="SUPFAM" id="SSF81901">
    <property type="entry name" value="HCP-like"/>
    <property type="match status" value="4"/>
</dbReference>
<evidence type="ECO:0000313" key="5">
    <source>
        <dbReference type="EMBL" id="KAG9323808.1"/>
    </source>
</evidence>
<evidence type="ECO:0000256" key="3">
    <source>
        <dbReference type="SAM" id="Phobius"/>
    </source>
</evidence>
<dbReference type="InterPro" id="IPR006597">
    <property type="entry name" value="Sel1-like"/>
</dbReference>